<dbReference type="InterPro" id="IPR000601">
    <property type="entry name" value="PKD_dom"/>
</dbReference>
<dbReference type="PROSITE" id="PS50093">
    <property type="entry name" value="PKD"/>
    <property type="match status" value="1"/>
</dbReference>
<evidence type="ECO:0000256" key="1">
    <source>
        <dbReference type="SAM" id="SignalP"/>
    </source>
</evidence>
<dbReference type="EMBL" id="JAAWVT010000001">
    <property type="protein sequence ID" value="NKG19460.1"/>
    <property type="molecule type" value="Genomic_DNA"/>
</dbReference>
<reference evidence="3 4" key="1">
    <citation type="submission" date="2020-04" db="EMBL/GenBank/DDBJ databases">
        <title>Paeniglutamicibacter sp. ANT13_2, a novel actinomycete isolated from sediment in Antarctica.</title>
        <authorList>
            <person name="Sakdapetsiri C."/>
            <person name="Pinyakong O."/>
        </authorList>
    </citation>
    <scope>NUCLEOTIDE SEQUENCE [LARGE SCALE GENOMIC DNA]</scope>
    <source>
        <strain evidence="3 4">ANT13_2</strain>
    </source>
</reference>
<dbReference type="InterPro" id="IPR013783">
    <property type="entry name" value="Ig-like_fold"/>
</dbReference>
<evidence type="ECO:0000313" key="4">
    <source>
        <dbReference type="Proteomes" id="UP000746595"/>
    </source>
</evidence>
<name>A0ABX1G1J5_9MICC</name>
<dbReference type="InterPro" id="IPR035986">
    <property type="entry name" value="PKD_dom_sf"/>
</dbReference>
<dbReference type="SUPFAM" id="SSF49299">
    <property type="entry name" value="PKD domain"/>
    <property type="match status" value="1"/>
</dbReference>
<comment type="caution">
    <text evidence="3">The sequence shown here is derived from an EMBL/GenBank/DDBJ whole genome shotgun (WGS) entry which is preliminary data.</text>
</comment>
<feature type="signal peptide" evidence="1">
    <location>
        <begin position="1"/>
        <end position="19"/>
    </location>
</feature>
<dbReference type="RefSeq" id="WP_168150408.1">
    <property type="nucleotide sequence ID" value="NZ_JAAWVT010000001.1"/>
</dbReference>
<gene>
    <name evidence="3" type="ORF">HED64_01900</name>
</gene>
<dbReference type="Gene3D" id="2.60.40.10">
    <property type="entry name" value="Immunoglobulins"/>
    <property type="match status" value="1"/>
</dbReference>
<protein>
    <recommendedName>
        <fullName evidence="2">PKD domain-containing protein</fullName>
    </recommendedName>
</protein>
<keyword evidence="1" id="KW-0732">Signal</keyword>
<organism evidence="3 4">
    <name type="scientific">Paeniglutamicibacter terrestris</name>
    <dbReference type="NCBI Taxonomy" id="2723403"/>
    <lineage>
        <taxon>Bacteria</taxon>
        <taxon>Bacillati</taxon>
        <taxon>Actinomycetota</taxon>
        <taxon>Actinomycetes</taxon>
        <taxon>Micrococcales</taxon>
        <taxon>Micrococcaceae</taxon>
        <taxon>Paeniglutamicibacter</taxon>
    </lineage>
</organism>
<proteinExistence type="predicted"/>
<feature type="chain" id="PRO_5045657458" description="PKD domain-containing protein" evidence="1">
    <location>
        <begin position="20"/>
        <end position="309"/>
    </location>
</feature>
<sequence>MSVFTIVFALALMTSPFEASTFAAGENRCTVIERMGNSFIETHVKCSDENEENSAHFVPNNEKSKTISNGPKLRYSVNYYSECTPDLTLVLSCDAIADPTCPDGGYRTIRTIRAINGPRAGQIVSTTQYCSAEPPTTIPGAEDDIAKMTLADFRRLNILASIIISQPESFSLRNGNAHMFADAESQNFAVTIFDQNVRVRAIPVSYAWSYGDGATRSFSFPGQPMAQRGFDEPTTTSHVYTETGDFAVGLTTRFRGEYSTEGGPWTPIPGVANVPSEQITMSVWRTKKILVAENCNEGARTPGCASLFE</sequence>
<accession>A0ABX1G1J5</accession>
<feature type="domain" description="PKD" evidence="2">
    <location>
        <begin position="203"/>
        <end position="251"/>
    </location>
</feature>
<keyword evidence="4" id="KW-1185">Reference proteome</keyword>
<dbReference type="Proteomes" id="UP000746595">
    <property type="component" value="Unassembled WGS sequence"/>
</dbReference>
<evidence type="ECO:0000313" key="3">
    <source>
        <dbReference type="EMBL" id="NKG19460.1"/>
    </source>
</evidence>
<evidence type="ECO:0000259" key="2">
    <source>
        <dbReference type="PROSITE" id="PS50093"/>
    </source>
</evidence>